<protein>
    <submittedName>
        <fullName evidence="7">Galactokinase</fullName>
    </submittedName>
</protein>
<evidence type="ECO:0000259" key="6">
    <source>
        <dbReference type="Pfam" id="PF10509"/>
    </source>
</evidence>
<dbReference type="GO" id="GO:0005524">
    <property type="term" value="F:ATP binding"/>
    <property type="evidence" value="ECO:0007669"/>
    <property type="project" value="UniProtKB-KW"/>
</dbReference>
<dbReference type="EMBL" id="JACOOX010000006">
    <property type="protein sequence ID" value="MBC5663390.1"/>
    <property type="molecule type" value="Genomic_DNA"/>
</dbReference>
<dbReference type="Gene3D" id="3.30.230.10">
    <property type="match status" value="1"/>
</dbReference>
<proteinExistence type="inferred from homology"/>
<dbReference type="PANTHER" id="PTHR10457:SF7">
    <property type="entry name" value="GALACTOKINASE-RELATED"/>
    <property type="match status" value="1"/>
</dbReference>
<dbReference type="Proteomes" id="UP000615234">
    <property type="component" value="Unassembled WGS sequence"/>
</dbReference>
<dbReference type="SUPFAM" id="SSF54211">
    <property type="entry name" value="Ribosomal protein S5 domain 2-like"/>
    <property type="match status" value="1"/>
</dbReference>
<name>A0A8I0AJX4_9FIRM</name>
<dbReference type="SUPFAM" id="SSF55060">
    <property type="entry name" value="GHMP Kinase, C-terminal domain"/>
    <property type="match status" value="1"/>
</dbReference>
<dbReference type="InterPro" id="IPR006206">
    <property type="entry name" value="Mevalonate/galactokinase"/>
</dbReference>
<dbReference type="Pfam" id="PF00288">
    <property type="entry name" value="GHMP_kinases_N"/>
    <property type="match status" value="1"/>
</dbReference>
<dbReference type="InterPro" id="IPR006204">
    <property type="entry name" value="GHMP_kinase_N_dom"/>
</dbReference>
<dbReference type="PRINTS" id="PR00959">
    <property type="entry name" value="MEVGALKINASE"/>
</dbReference>
<organism evidence="7 8">
    <name type="scientific">Coprococcus hominis</name>
    <name type="common">ex Liu et al. 2022</name>
    <dbReference type="NCBI Taxonomy" id="2763039"/>
    <lineage>
        <taxon>Bacteria</taxon>
        <taxon>Bacillati</taxon>
        <taxon>Bacillota</taxon>
        <taxon>Clostridia</taxon>
        <taxon>Lachnospirales</taxon>
        <taxon>Lachnospiraceae</taxon>
        <taxon>Coprococcus</taxon>
    </lineage>
</organism>
<dbReference type="InterPro" id="IPR019539">
    <property type="entry name" value="GalKase_N"/>
</dbReference>
<dbReference type="InterPro" id="IPR036554">
    <property type="entry name" value="GHMP_kinase_C_sf"/>
</dbReference>
<dbReference type="GO" id="GO:0004335">
    <property type="term" value="F:galactokinase activity"/>
    <property type="evidence" value="ECO:0007669"/>
    <property type="project" value="InterPro"/>
</dbReference>
<dbReference type="InterPro" id="IPR014721">
    <property type="entry name" value="Ribsml_uS5_D2-typ_fold_subgr"/>
</dbReference>
<keyword evidence="4" id="KW-0067">ATP-binding</keyword>
<evidence type="ECO:0000256" key="1">
    <source>
        <dbReference type="ARBA" id="ARBA00006566"/>
    </source>
</evidence>
<dbReference type="GO" id="GO:0006012">
    <property type="term" value="P:galactose metabolic process"/>
    <property type="evidence" value="ECO:0007669"/>
    <property type="project" value="InterPro"/>
</dbReference>
<evidence type="ECO:0000313" key="8">
    <source>
        <dbReference type="Proteomes" id="UP000615234"/>
    </source>
</evidence>
<evidence type="ECO:0000256" key="4">
    <source>
        <dbReference type="ARBA" id="ARBA00022840"/>
    </source>
</evidence>
<gene>
    <name evidence="7" type="ORF">H8S09_10955</name>
</gene>
<dbReference type="AlphaFoldDB" id="A0A8I0AJX4"/>
<dbReference type="PIRSF" id="PIRSF000530">
    <property type="entry name" value="Galactokinase"/>
    <property type="match status" value="1"/>
</dbReference>
<dbReference type="Pfam" id="PF10509">
    <property type="entry name" value="GalKase_gal_bdg"/>
    <property type="match status" value="1"/>
</dbReference>
<comment type="caution">
    <text evidence="7">The sequence shown here is derived from an EMBL/GenBank/DDBJ whole genome shotgun (WGS) entry which is preliminary data.</text>
</comment>
<dbReference type="Gene3D" id="3.30.70.890">
    <property type="entry name" value="GHMP kinase, C-terminal domain"/>
    <property type="match status" value="1"/>
</dbReference>
<evidence type="ECO:0000256" key="2">
    <source>
        <dbReference type="ARBA" id="ARBA00022741"/>
    </source>
</evidence>
<evidence type="ECO:0000313" key="7">
    <source>
        <dbReference type="EMBL" id="MBC5663390.1"/>
    </source>
</evidence>
<feature type="domain" description="GHMP kinase N-terminal" evidence="5">
    <location>
        <begin position="127"/>
        <end position="214"/>
    </location>
</feature>
<keyword evidence="3 7" id="KW-0808">Transferase</keyword>
<keyword evidence="2" id="KW-0547">Nucleotide-binding</keyword>
<evidence type="ECO:0000256" key="3">
    <source>
        <dbReference type="ARBA" id="ARBA00022777"/>
    </source>
</evidence>
<dbReference type="PRINTS" id="PR00473">
    <property type="entry name" value="GALCTOKINASE"/>
</dbReference>
<keyword evidence="8" id="KW-1185">Reference proteome</keyword>
<reference evidence="7 8" key="1">
    <citation type="submission" date="2020-08" db="EMBL/GenBank/DDBJ databases">
        <title>Genome public.</title>
        <authorList>
            <person name="Liu C."/>
            <person name="Sun Q."/>
        </authorList>
    </citation>
    <scope>NUCLEOTIDE SEQUENCE [LARGE SCALE GENOMIC DNA]</scope>
    <source>
        <strain evidence="7 8">NSJ-10</strain>
    </source>
</reference>
<comment type="similarity">
    <text evidence="1">Belongs to the GHMP kinase family. GalK subfamily.</text>
</comment>
<accession>A0A8I0AJX4</accession>
<dbReference type="InterPro" id="IPR000705">
    <property type="entry name" value="Galactokinase"/>
</dbReference>
<dbReference type="RefSeq" id="WP_117808778.1">
    <property type="nucleotide sequence ID" value="NZ_JACOOX010000006.1"/>
</dbReference>
<keyword evidence="3 7" id="KW-0418">Kinase</keyword>
<evidence type="ECO:0000259" key="5">
    <source>
        <dbReference type="Pfam" id="PF00288"/>
    </source>
</evidence>
<feature type="domain" description="Galactokinase N-terminal" evidence="6">
    <location>
        <begin position="42"/>
        <end position="91"/>
    </location>
</feature>
<dbReference type="InterPro" id="IPR020568">
    <property type="entry name" value="Ribosomal_Su5_D2-typ_SF"/>
</dbReference>
<dbReference type="GO" id="GO:0005829">
    <property type="term" value="C:cytosol"/>
    <property type="evidence" value="ECO:0007669"/>
    <property type="project" value="TreeGrafter"/>
</dbReference>
<dbReference type="PANTHER" id="PTHR10457">
    <property type="entry name" value="MEVALONATE KINASE/GALACTOKINASE"/>
    <property type="match status" value="1"/>
</dbReference>
<sequence length="426" mass="45788">MKHASELIKDFESEQYNELLTDIYVDEHLLAYQNGRYIAALQEFIKDFGDTEVSIFSAPGRSEVGGNHTDHQHGQVLAASINLDAIAIVAKTSDDKIQVISDGYDLITIDASDLSLVESEKETTTALIKGVAAGLKEHGHAVGGFKAYITSDVLIGAGLSSSAAFETIIGTILSGLYNNGSVSAIEIAIIGQYAENVYFGKPCGLMDQMASSVGNLVHIDFADPADPIVEKIDFDMAKSGYSLCITDTKGSHVDLTADYAAVPAEMCAVAEMLGKPVLNELSEQDIIDHMADIRTKLGDRYLLRALHYFEEVKRVEIQVASLTKGDMPAFLAAVKASGDSSFKYLQNVYTNKDIQAQNVSVALAVSDITLGSHGVSRVHGGGFAGTIQAFVENDTVETYRQAMDHVFGGGSCHVLKIRKYGGMQVL</sequence>